<dbReference type="Gene3D" id="3.30.390.10">
    <property type="entry name" value="Enolase-like, N-terminal domain"/>
    <property type="match status" value="1"/>
</dbReference>
<dbReference type="InterPro" id="IPR029017">
    <property type="entry name" value="Enolase-like_N"/>
</dbReference>
<organism evidence="5 6">
    <name type="scientific">Plastoroseomonas arctica</name>
    <dbReference type="NCBI Taxonomy" id="1509237"/>
    <lineage>
        <taxon>Bacteria</taxon>
        <taxon>Pseudomonadati</taxon>
        <taxon>Pseudomonadota</taxon>
        <taxon>Alphaproteobacteria</taxon>
        <taxon>Acetobacterales</taxon>
        <taxon>Acetobacteraceae</taxon>
        <taxon>Plastoroseomonas</taxon>
    </lineage>
</organism>
<dbReference type="RefSeq" id="WP_211872987.1">
    <property type="nucleotide sequence ID" value="NZ_JAAEDH010000002.1"/>
</dbReference>
<keyword evidence="2" id="KW-0479">Metal-binding</keyword>
<proteinExistence type="predicted"/>
<dbReference type="PANTHER" id="PTHR13794">
    <property type="entry name" value="ENOLASE SUPERFAMILY, MANDELATE RACEMASE"/>
    <property type="match status" value="1"/>
</dbReference>
<evidence type="ECO:0000313" key="6">
    <source>
        <dbReference type="Proteomes" id="UP001196068"/>
    </source>
</evidence>
<dbReference type="Gene3D" id="3.20.20.120">
    <property type="entry name" value="Enolase-like C-terminal domain"/>
    <property type="match status" value="1"/>
</dbReference>
<dbReference type="SMART" id="SM00922">
    <property type="entry name" value="MR_MLE"/>
    <property type="match status" value="1"/>
</dbReference>
<dbReference type="InterPro" id="IPR046945">
    <property type="entry name" value="RHMD-like"/>
</dbReference>
<evidence type="ECO:0000313" key="5">
    <source>
        <dbReference type="EMBL" id="MBR0654187.1"/>
    </source>
</evidence>
<protein>
    <submittedName>
        <fullName evidence="5">Mandelate racemase/muconate lactonizing enzyme family protein</fullName>
    </submittedName>
</protein>
<dbReference type="Pfam" id="PF02746">
    <property type="entry name" value="MR_MLE_N"/>
    <property type="match status" value="1"/>
</dbReference>
<dbReference type="Proteomes" id="UP001196068">
    <property type="component" value="Unassembled WGS sequence"/>
</dbReference>
<sequence length="365" mass="40306">MHDLTIREIRTTLLRMPWPEDPWLAGHPLGPTRDLLVLDITTASGITGMGYLHLLNLPLHRAIAACIEDAMAPRIIGRDATAVEGIWQDLWRSTVTGGRGGVTMMAQSAIDIALWDIVGKAAGMPLHRLWGHVTSKIPVYGSGVFRDLRGDGMIAKAQHFVSQGFQAIKMQVAHIGDWRTDVQNVRRMREALGPDIEIMIDVNMGWSAEVAIHAGHRMAEYDVYWLEEPVLPDDHAGYIRCAEALDMRIVGGETHFGRADLKPFLENPRLPILQPDPMRGGLTELRKIATVADTWGMTIAPHLFPELNVHLLASIPNAGWAEQMGLLDDVWVAHPVIADGFITAPETPGHGLAFKPEVLADFVLR</sequence>
<comment type="caution">
    <text evidence="5">The sequence shown here is derived from an EMBL/GenBank/DDBJ whole genome shotgun (WGS) entry which is preliminary data.</text>
</comment>
<dbReference type="AlphaFoldDB" id="A0AAF1JUV6"/>
<keyword evidence="3" id="KW-0460">Magnesium</keyword>
<reference evidence="5" key="2">
    <citation type="journal article" date="2021" name="Syst. Appl. Microbiol.">
        <title>Roseomonas hellenica sp. nov., isolated from roots of wild-growing Alkanna tinctoria.</title>
        <authorList>
            <person name="Rat A."/>
            <person name="Naranjo H.D."/>
            <person name="Lebbe L."/>
            <person name="Cnockaert M."/>
            <person name="Krigas N."/>
            <person name="Grigoriadou K."/>
            <person name="Maloupa E."/>
            <person name="Willems A."/>
        </authorList>
    </citation>
    <scope>NUCLEOTIDE SEQUENCE</scope>
    <source>
        <strain evidence="5">LMG 28251</strain>
    </source>
</reference>
<dbReference type="GO" id="GO:0000287">
    <property type="term" value="F:magnesium ion binding"/>
    <property type="evidence" value="ECO:0007669"/>
    <property type="project" value="UniProtKB-ARBA"/>
</dbReference>
<dbReference type="GO" id="GO:0016052">
    <property type="term" value="P:carbohydrate catabolic process"/>
    <property type="evidence" value="ECO:0007669"/>
    <property type="project" value="TreeGrafter"/>
</dbReference>
<dbReference type="InterPro" id="IPR013341">
    <property type="entry name" value="Mandelate_racemase_N_dom"/>
</dbReference>
<feature type="domain" description="Mandelate racemase/muconate lactonizing enzyme C-terminal" evidence="4">
    <location>
        <begin position="150"/>
        <end position="248"/>
    </location>
</feature>
<dbReference type="PROSITE" id="PS00909">
    <property type="entry name" value="MR_MLE_2"/>
    <property type="match status" value="1"/>
</dbReference>
<dbReference type="PANTHER" id="PTHR13794:SF58">
    <property type="entry name" value="MITOCHONDRIAL ENOLASE SUPERFAMILY MEMBER 1"/>
    <property type="match status" value="1"/>
</dbReference>
<dbReference type="SFLD" id="SFLDG00179">
    <property type="entry name" value="mandelate_racemase"/>
    <property type="match status" value="1"/>
</dbReference>
<dbReference type="GO" id="GO:0016836">
    <property type="term" value="F:hydro-lyase activity"/>
    <property type="evidence" value="ECO:0007669"/>
    <property type="project" value="TreeGrafter"/>
</dbReference>
<dbReference type="SUPFAM" id="SSF51604">
    <property type="entry name" value="Enolase C-terminal domain-like"/>
    <property type="match status" value="1"/>
</dbReference>
<dbReference type="SFLD" id="SFLDS00001">
    <property type="entry name" value="Enolase"/>
    <property type="match status" value="1"/>
</dbReference>
<accession>A0AAF1JUV6</accession>
<dbReference type="SUPFAM" id="SSF54826">
    <property type="entry name" value="Enolase N-terminal domain-like"/>
    <property type="match status" value="1"/>
</dbReference>
<evidence type="ECO:0000259" key="4">
    <source>
        <dbReference type="SMART" id="SM00922"/>
    </source>
</evidence>
<dbReference type="GO" id="GO:0009063">
    <property type="term" value="P:amino acid catabolic process"/>
    <property type="evidence" value="ECO:0007669"/>
    <property type="project" value="InterPro"/>
</dbReference>
<evidence type="ECO:0000256" key="1">
    <source>
        <dbReference type="ARBA" id="ARBA00001946"/>
    </source>
</evidence>
<dbReference type="InterPro" id="IPR013342">
    <property type="entry name" value="Mandelate_racemase_C"/>
</dbReference>
<gene>
    <name evidence="5" type="ORF">GXW79_03740</name>
</gene>
<dbReference type="EMBL" id="JAAEDH010000002">
    <property type="protein sequence ID" value="MBR0654187.1"/>
    <property type="molecule type" value="Genomic_DNA"/>
</dbReference>
<evidence type="ECO:0000256" key="2">
    <source>
        <dbReference type="ARBA" id="ARBA00022723"/>
    </source>
</evidence>
<dbReference type="InterPro" id="IPR036849">
    <property type="entry name" value="Enolase-like_C_sf"/>
</dbReference>
<dbReference type="Pfam" id="PF13378">
    <property type="entry name" value="MR_MLE_C"/>
    <property type="match status" value="1"/>
</dbReference>
<dbReference type="CDD" id="cd03316">
    <property type="entry name" value="MR_like"/>
    <property type="match status" value="1"/>
</dbReference>
<name>A0AAF1JUV6_9PROT</name>
<evidence type="ECO:0000256" key="3">
    <source>
        <dbReference type="ARBA" id="ARBA00022842"/>
    </source>
</evidence>
<comment type="cofactor">
    <cofactor evidence="1">
        <name>Mg(2+)</name>
        <dbReference type="ChEBI" id="CHEBI:18420"/>
    </cofactor>
</comment>
<dbReference type="InterPro" id="IPR029065">
    <property type="entry name" value="Enolase_C-like"/>
</dbReference>
<dbReference type="InterPro" id="IPR018110">
    <property type="entry name" value="Mandel_Rmase/mucon_lact_enz_CS"/>
</dbReference>
<reference evidence="5" key="1">
    <citation type="submission" date="2020-01" db="EMBL/GenBank/DDBJ databases">
        <authorList>
            <person name="Rat A."/>
        </authorList>
    </citation>
    <scope>NUCLEOTIDE SEQUENCE</scope>
    <source>
        <strain evidence="5">LMG 28251</strain>
    </source>
</reference>
<keyword evidence="6" id="KW-1185">Reference proteome</keyword>